<keyword evidence="2" id="KW-1185">Reference proteome</keyword>
<gene>
    <name evidence="1" type="ORF">ACFQ5G_02880</name>
</gene>
<evidence type="ECO:0000313" key="1">
    <source>
        <dbReference type="EMBL" id="MFD1364284.1"/>
    </source>
</evidence>
<comment type="caution">
    <text evidence="1">The sequence shown here is derived from an EMBL/GenBank/DDBJ whole genome shotgun (WGS) entry which is preliminary data.</text>
</comment>
<reference evidence="2" key="1">
    <citation type="journal article" date="2019" name="Int. J. Syst. Evol. Microbiol.">
        <title>The Global Catalogue of Microorganisms (GCM) 10K type strain sequencing project: providing services to taxonomists for standard genome sequencing and annotation.</title>
        <authorList>
            <consortium name="The Broad Institute Genomics Platform"/>
            <consortium name="The Broad Institute Genome Sequencing Center for Infectious Disease"/>
            <person name="Wu L."/>
            <person name="Ma J."/>
        </authorList>
    </citation>
    <scope>NUCLEOTIDE SEQUENCE [LARGE SCALE GENOMIC DNA]</scope>
    <source>
        <strain evidence="2">CCM 7526</strain>
    </source>
</reference>
<dbReference type="RefSeq" id="WP_317791769.1">
    <property type="nucleotide sequence ID" value="NZ_AP028461.1"/>
</dbReference>
<protein>
    <submittedName>
        <fullName evidence="1">Uncharacterized protein</fullName>
    </submittedName>
</protein>
<dbReference type="EMBL" id="JBHTMK010000005">
    <property type="protein sequence ID" value="MFD1364284.1"/>
    <property type="molecule type" value="Genomic_DNA"/>
</dbReference>
<sequence>MRFLADIGKDEVAHDIVARAEATYGVAAHDYVLSGRQNPDADLHANLDAMKVISHNYGGVMGALDMGPPGQRSKPARN</sequence>
<organism evidence="1 2">
    <name type="scientific">Actinoplanes sichuanensis</name>
    <dbReference type="NCBI Taxonomy" id="512349"/>
    <lineage>
        <taxon>Bacteria</taxon>
        <taxon>Bacillati</taxon>
        <taxon>Actinomycetota</taxon>
        <taxon>Actinomycetes</taxon>
        <taxon>Micromonosporales</taxon>
        <taxon>Micromonosporaceae</taxon>
        <taxon>Actinoplanes</taxon>
    </lineage>
</organism>
<evidence type="ECO:0000313" key="2">
    <source>
        <dbReference type="Proteomes" id="UP001597183"/>
    </source>
</evidence>
<dbReference type="Proteomes" id="UP001597183">
    <property type="component" value="Unassembled WGS sequence"/>
</dbReference>
<accession>A0ABW4A104</accession>
<proteinExistence type="predicted"/>
<name>A0ABW4A104_9ACTN</name>